<keyword evidence="2" id="KW-1185">Reference proteome</keyword>
<protein>
    <submittedName>
        <fullName evidence="1">Uncharacterized protein</fullName>
    </submittedName>
</protein>
<proteinExistence type="predicted"/>
<dbReference type="Proteomes" id="UP000663935">
    <property type="component" value="Chromosome"/>
</dbReference>
<dbReference type="RefSeq" id="WP_207972587.1">
    <property type="nucleotide sequence ID" value="NZ_CP071795.1"/>
</dbReference>
<reference evidence="1 2" key="1">
    <citation type="submission" date="2021-03" db="EMBL/GenBank/DDBJ databases">
        <title>Complete genome of Polaribacter_sp.G4M1.</title>
        <authorList>
            <person name="Jeong S.W."/>
            <person name="Bae J.W."/>
        </authorList>
    </citation>
    <scope>NUCLEOTIDE SEQUENCE [LARGE SCALE GENOMIC DNA]</scope>
    <source>
        <strain evidence="1 2">G4M1</strain>
    </source>
</reference>
<sequence>MFFNMNDEWKNIAKEKTIFKFLVASLDTTYNIKIAHDVKLLLDTKDTPKLFFSDIETPVCADGECKLANIKVYWNLLGNYVGYGIDSQLPLTKFEHDPFEKADYKKLHQLLLDDNSILKRRQMSDLIDEVPTANANQLLENVDAVSGATKREVKEAVVKGGLYSCYTIWHIVHGEVKQKISAYFRSIHSEKLNNYLLNSPYKDYQLYAIKQLDKEKFEASSAQVIKIFKTNDAVTRHYILKKIPNKLLSNKIISNQLYSLFSSIDINSRTLLIEKLKDANLNAVKILSKYVTYMTKNQLKQYLKYLKGTSKKTRRSIKSNLIKASNHKSYAYNYLIKEFLKNKK</sequence>
<evidence type="ECO:0000313" key="2">
    <source>
        <dbReference type="Proteomes" id="UP000663935"/>
    </source>
</evidence>
<gene>
    <name evidence="1" type="ORF">JL193_03965</name>
</gene>
<organism evidence="1 2">
    <name type="scientific">Polaribacter batillariae</name>
    <dbReference type="NCBI Taxonomy" id="2808900"/>
    <lineage>
        <taxon>Bacteria</taxon>
        <taxon>Pseudomonadati</taxon>
        <taxon>Bacteroidota</taxon>
        <taxon>Flavobacteriia</taxon>
        <taxon>Flavobacteriales</taxon>
        <taxon>Flavobacteriaceae</taxon>
    </lineage>
</organism>
<accession>A0ABX7SX43</accession>
<evidence type="ECO:0000313" key="1">
    <source>
        <dbReference type="EMBL" id="QTD38457.1"/>
    </source>
</evidence>
<dbReference type="EMBL" id="CP071795">
    <property type="protein sequence ID" value="QTD38457.1"/>
    <property type="molecule type" value="Genomic_DNA"/>
</dbReference>
<name>A0ABX7SX43_9FLAO</name>